<keyword evidence="15" id="KW-0576">Peroxisome</keyword>
<keyword evidence="13" id="KW-0445">Lipid transport</keyword>
<dbReference type="PANTHER" id="PTHR43107:SF15">
    <property type="entry name" value="FATTY ACID TRANSPORT PROTEIN 3, ISOFORM A"/>
    <property type="match status" value="1"/>
</dbReference>
<protein>
    <recommendedName>
        <fullName evidence="18">Very long-chain fatty acid transport protein</fullName>
    </recommendedName>
    <alternativeName>
        <fullName evidence="19">Very-long-chain acyl-CoA synthetase</fullName>
    </alternativeName>
</protein>
<evidence type="ECO:0000256" key="19">
    <source>
        <dbReference type="ARBA" id="ARBA00078285"/>
    </source>
</evidence>
<keyword evidence="14" id="KW-0472">Membrane</keyword>
<sequence>NLVAAVPLQYSIPASVAALAYLNGRWRLGSDLKNLYSFIITQVIGNIREKKDAVNLFYKFEEHAKTSPDRVFLIYNGKSFTYKESYERVLRYGTWLKTKFGIQKNNVVAIDFMNSDTFIWLWFGLWSIGAKPAFINYNLMGTPLLHSVKASGTAILIVEDEVWGTLDDETKAGLQAANFREDGGALQVLPFTSSVALEIDNIIGKREPNEARSGQKLNNMAILIYTSGTTGLPKPAVVSWGKVGVSPDLVRRWLGLSPEDIFYTCMPLYHSSAAVLGVGGVLAAGCAISIGRKFHRQGFWDDCRASKATVIQYVGETCRYLMSLPPSAQDKNHNVRMAFGNGLRPDVWPAFKERFGVQTVAEFYAATEGPSALFNLSNNSFSEGSVGVSGAVIGTLLGGTSVVVDMDFDENKPVRNAQGFCTKSKPNSPGELLFKLDETDIEKNFQGYYKNKGATSSKVLRNVLVKGDAYFSTGDVLRRDHEGRWYFCDRIGDTFRWKSENVSTAEVAEVLGQKSKLLEETNVYGVLVPGHDGRAGCAAVVLSPEQQAKFQASGAVDAHTLQELASHAQKNLPRYAVPLFLRVFKDEQASNRTGTNKQQKHMLREQGVEPSKVTENGDMLFWLAPGESTYRQFGEAEYKMLSAGQVKL</sequence>
<gene>
    <name evidence="22" type="ORF">BT63DRAFT_473241</name>
</gene>
<keyword evidence="12" id="KW-1133">Transmembrane helix</keyword>
<evidence type="ECO:0000256" key="11">
    <source>
        <dbReference type="ARBA" id="ARBA00022840"/>
    </source>
</evidence>
<dbReference type="OrthoDB" id="10253869at2759"/>
<comment type="catalytic activity">
    <reaction evidence="16">
        <text>a very long-chain fatty acid + ATP + CoA = a very long-chain fatty acyl-CoA + AMP + diphosphate</text>
        <dbReference type="Rhea" id="RHEA:54536"/>
        <dbReference type="ChEBI" id="CHEBI:30616"/>
        <dbReference type="ChEBI" id="CHEBI:33019"/>
        <dbReference type="ChEBI" id="CHEBI:57287"/>
        <dbReference type="ChEBI" id="CHEBI:58950"/>
        <dbReference type="ChEBI" id="CHEBI:138261"/>
        <dbReference type="ChEBI" id="CHEBI:456215"/>
    </reaction>
</comment>
<evidence type="ECO:0000313" key="22">
    <source>
        <dbReference type="EMBL" id="KAF2666895.1"/>
    </source>
</evidence>
<dbReference type="InterPro" id="IPR020845">
    <property type="entry name" value="AMP-binding_CS"/>
</dbReference>
<dbReference type="AlphaFoldDB" id="A0A6A6U3Q2"/>
<dbReference type="GO" id="GO:0005524">
    <property type="term" value="F:ATP binding"/>
    <property type="evidence" value="ECO:0007669"/>
    <property type="project" value="UniProtKB-KW"/>
</dbReference>
<evidence type="ECO:0000259" key="21">
    <source>
        <dbReference type="Pfam" id="PF00501"/>
    </source>
</evidence>
<dbReference type="Gene3D" id="3.30.300.30">
    <property type="match status" value="1"/>
</dbReference>
<dbReference type="GO" id="GO:0044539">
    <property type="term" value="P:long-chain fatty acid import into cell"/>
    <property type="evidence" value="ECO:0007669"/>
    <property type="project" value="TreeGrafter"/>
</dbReference>
<evidence type="ECO:0000256" key="20">
    <source>
        <dbReference type="SAM" id="MobiDB-lite"/>
    </source>
</evidence>
<evidence type="ECO:0000256" key="8">
    <source>
        <dbReference type="ARBA" id="ARBA00022677"/>
    </source>
</evidence>
<comment type="function">
    <text evidence="17">Acyl-CoA synthetase required for both the import of long chain fatty acids (LCFAs) (C14-C18) and the activation very long chain fatty acids (VLCFAs) (C20-C26) by esterification of the fatty acids into metabolically active CoA-thioesters for subsequent degradation or incorporation into phospholipids. The transport and fatty acyl-CoA synthetase activities are genetically separable and are thus independent activities. Esterifies VLCFAs in the peroxisome matrix. The VLCFAs are actively transported into peroxisomes by a PXA1-PXA2 heterodimeric transporter in the peroxisomal membrane.</text>
</comment>
<proteinExistence type="inferred from homology"/>
<evidence type="ECO:0000256" key="17">
    <source>
        <dbReference type="ARBA" id="ARBA00060276"/>
    </source>
</evidence>
<dbReference type="InterPro" id="IPR045851">
    <property type="entry name" value="AMP-bd_C_sf"/>
</dbReference>
<dbReference type="Gene3D" id="3.40.50.12780">
    <property type="entry name" value="N-terminal domain of ligase-like"/>
    <property type="match status" value="1"/>
</dbReference>
<evidence type="ECO:0000256" key="9">
    <source>
        <dbReference type="ARBA" id="ARBA00022692"/>
    </source>
</evidence>
<evidence type="ECO:0000256" key="12">
    <source>
        <dbReference type="ARBA" id="ARBA00022989"/>
    </source>
</evidence>
<dbReference type="Proteomes" id="UP000799302">
    <property type="component" value="Unassembled WGS sequence"/>
</dbReference>
<feature type="non-terminal residue" evidence="22">
    <location>
        <position position="1"/>
    </location>
</feature>
<evidence type="ECO:0000256" key="4">
    <source>
        <dbReference type="ARBA" id="ARBA00006432"/>
    </source>
</evidence>
<evidence type="ECO:0000256" key="1">
    <source>
        <dbReference type="ARBA" id="ARBA00004502"/>
    </source>
</evidence>
<dbReference type="Pfam" id="PF00501">
    <property type="entry name" value="AMP-binding"/>
    <property type="match status" value="1"/>
</dbReference>
<feature type="region of interest" description="Disordered" evidence="20">
    <location>
        <begin position="590"/>
        <end position="610"/>
    </location>
</feature>
<accession>A0A6A6U3Q2</accession>
<keyword evidence="9" id="KW-0812">Transmembrane</keyword>
<comment type="similarity">
    <text evidence="4">Belongs to the ATP-dependent AMP-binding enzyme family.</text>
</comment>
<dbReference type="InterPro" id="IPR042099">
    <property type="entry name" value="ANL_N_sf"/>
</dbReference>
<evidence type="ECO:0000256" key="14">
    <source>
        <dbReference type="ARBA" id="ARBA00023136"/>
    </source>
</evidence>
<name>A0A6A6U3Q2_9PEZI</name>
<evidence type="ECO:0000256" key="7">
    <source>
        <dbReference type="ARBA" id="ARBA00022598"/>
    </source>
</evidence>
<keyword evidence="5" id="KW-0813">Transport</keyword>
<dbReference type="GO" id="GO:0005778">
    <property type="term" value="C:peroxisomal membrane"/>
    <property type="evidence" value="ECO:0007669"/>
    <property type="project" value="UniProtKB-SubCell"/>
</dbReference>
<evidence type="ECO:0000256" key="6">
    <source>
        <dbReference type="ARBA" id="ARBA00022475"/>
    </source>
</evidence>
<dbReference type="SUPFAM" id="SSF56801">
    <property type="entry name" value="Acetyl-CoA synthetase-like"/>
    <property type="match status" value="1"/>
</dbReference>
<organism evidence="22 23">
    <name type="scientific">Microthyrium microscopicum</name>
    <dbReference type="NCBI Taxonomy" id="703497"/>
    <lineage>
        <taxon>Eukaryota</taxon>
        <taxon>Fungi</taxon>
        <taxon>Dikarya</taxon>
        <taxon>Ascomycota</taxon>
        <taxon>Pezizomycotina</taxon>
        <taxon>Dothideomycetes</taxon>
        <taxon>Dothideomycetes incertae sedis</taxon>
        <taxon>Microthyriales</taxon>
        <taxon>Microthyriaceae</taxon>
        <taxon>Microthyrium</taxon>
    </lineage>
</organism>
<dbReference type="GO" id="GO:0004467">
    <property type="term" value="F:long-chain fatty acid-CoA ligase activity"/>
    <property type="evidence" value="ECO:0007669"/>
    <property type="project" value="TreeGrafter"/>
</dbReference>
<dbReference type="GO" id="GO:0005324">
    <property type="term" value="F:long-chain fatty acid transmembrane transporter activity"/>
    <property type="evidence" value="ECO:0007669"/>
    <property type="project" value="TreeGrafter"/>
</dbReference>
<keyword evidence="10" id="KW-0547">Nucleotide-binding</keyword>
<evidence type="ECO:0000256" key="18">
    <source>
        <dbReference type="ARBA" id="ARBA00068795"/>
    </source>
</evidence>
<reference evidence="22" key="1">
    <citation type="journal article" date="2020" name="Stud. Mycol.">
        <title>101 Dothideomycetes genomes: a test case for predicting lifestyles and emergence of pathogens.</title>
        <authorList>
            <person name="Haridas S."/>
            <person name="Albert R."/>
            <person name="Binder M."/>
            <person name="Bloem J."/>
            <person name="Labutti K."/>
            <person name="Salamov A."/>
            <person name="Andreopoulos B."/>
            <person name="Baker S."/>
            <person name="Barry K."/>
            <person name="Bills G."/>
            <person name="Bluhm B."/>
            <person name="Cannon C."/>
            <person name="Castanera R."/>
            <person name="Culley D."/>
            <person name="Daum C."/>
            <person name="Ezra D."/>
            <person name="Gonzalez J."/>
            <person name="Henrissat B."/>
            <person name="Kuo A."/>
            <person name="Liang C."/>
            <person name="Lipzen A."/>
            <person name="Lutzoni F."/>
            <person name="Magnuson J."/>
            <person name="Mondo S."/>
            <person name="Nolan M."/>
            <person name="Ohm R."/>
            <person name="Pangilinan J."/>
            <person name="Park H.-J."/>
            <person name="Ramirez L."/>
            <person name="Alfaro M."/>
            <person name="Sun H."/>
            <person name="Tritt A."/>
            <person name="Yoshinaga Y."/>
            <person name="Zwiers L.-H."/>
            <person name="Turgeon B."/>
            <person name="Goodwin S."/>
            <person name="Spatafora J."/>
            <person name="Crous P."/>
            <person name="Grigoriev I."/>
        </authorList>
    </citation>
    <scope>NUCLEOTIDE SEQUENCE</scope>
    <source>
        <strain evidence="22">CBS 115976</strain>
    </source>
</reference>
<dbReference type="GO" id="GO:0009898">
    <property type="term" value="C:cytoplasmic side of plasma membrane"/>
    <property type="evidence" value="ECO:0007669"/>
    <property type="project" value="TreeGrafter"/>
</dbReference>
<evidence type="ECO:0000256" key="2">
    <source>
        <dbReference type="ARBA" id="ARBA00004585"/>
    </source>
</evidence>
<evidence type="ECO:0000256" key="5">
    <source>
        <dbReference type="ARBA" id="ARBA00022448"/>
    </source>
</evidence>
<keyword evidence="6" id="KW-1003">Cell membrane</keyword>
<dbReference type="EMBL" id="MU004238">
    <property type="protein sequence ID" value="KAF2666895.1"/>
    <property type="molecule type" value="Genomic_DNA"/>
</dbReference>
<dbReference type="InterPro" id="IPR000873">
    <property type="entry name" value="AMP-dep_synth/lig_dom"/>
</dbReference>
<dbReference type="PROSITE" id="PS00455">
    <property type="entry name" value="AMP_BINDING"/>
    <property type="match status" value="1"/>
</dbReference>
<keyword evidence="8" id="KW-0551">Lipid droplet</keyword>
<evidence type="ECO:0000256" key="15">
    <source>
        <dbReference type="ARBA" id="ARBA00023140"/>
    </source>
</evidence>
<evidence type="ECO:0000313" key="23">
    <source>
        <dbReference type="Proteomes" id="UP000799302"/>
    </source>
</evidence>
<evidence type="ECO:0000256" key="13">
    <source>
        <dbReference type="ARBA" id="ARBA00023055"/>
    </source>
</evidence>
<dbReference type="GO" id="GO:0005811">
    <property type="term" value="C:lipid droplet"/>
    <property type="evidence" value="ECO:0007669"/>
    <property type="project" value="UniProtKB-SubCell"/>
</dbReference>
<keyword evidence="7" id="KW-0436">Ligase</keyword>
<evidence type="ECO:0000256" key="3">
    <source>
        <dbReference type="ARBA" id="ARBA00004651"/>
    </source>
</evidence>
<dbReference type="PANTHER" id="PTHR43107">
    <property type="entry name" value="LONG-CHAIN FATTY ACID TRANSPORT PROTEIN"/>
    <property type="match status" value="1"/>
</dbReference>
<keyword evidence="11" id="KW-0067">ATP-binding</keyword>
<feature type="domain" description="AMP-dependent synthetase/ligase" evidence="21">
    <location>
        <begin position="60"/>
        <end position="435"/>
    </location>
</feature>
<evidence type="ECO:0000256" key="10">
    <source>
        <dbReference type="ARBA" id="ARBA00022741"/>
    </source>
</evidence>
<comment type="subcellular location">
    <subcellularLocation>
        <location evidence="3">Cell membrane</location>
        <topology evidence="3">Multi-pass membrane protein</topology>
    </subcellularLocation>
    <subcellularLocation>
        <location evidence="1">Lipid droplet</location>
    </subcellularLocation>
    <subcellularLocation>
        <location evidence="2">Peroxisome membrane</location>
        <topology evidence="2">Multi-pass membrane protein</topology>
    </subcellularLocation>
</comment>
<dbReference type="FunFam" id="3.40.50.12780:FF:000019">
    <property type="entry name" value="Long-chain fatty acid transporter"/>
    <property type="match status" value="1"/>
</dbReference>
<keyword evidence="23" id="KW-1185">Reference proteome</keyword>
<evidence type="ECO:0000256" key="16">
    <source>
        <dbReference type="ARBA" id="ARBA00051585"/>
    </source>
</evidence>